<accession>A0A371E7X6</accession>
<sequence length="85" mass="9688">ILENGQHKVRTRSTFKDQAQVALLFNVEPKNVEDALMDNGWIKAIDRIERKNTNGGCHFIGANLFLITKPSHLPSFAKFEFLLSF</sequence>
<dbReference type="AlphaFoldDB" id="A0A371E7X6"/>
<organism evidence="1 2">
    <name type="scientific">Mucuna pruriens</name>
    <name type="common">Velvet bean</name>
    <name type="synonym">Dolichos pruriens</name>
    <dbReference type="NCBI Taxonomy" id="157652"/>
    <lineage>
        <taxon>Eukaryota</taxon>
        <taxon>Viridiplantae</taxon>
        <taxon>Streptophyta</taxon>
        <taxon>Embryophyta</taxon>
        <taxon>Tracheophyta</taxon>
        <taxon>Spermatophyta</taxon>
        <taxon>Magnoliopsida</taxon>
        <taxon>eudicotyledons</taxon>
        <taxon>Gunneridae</taxon>
        <taxon>Pentapetalae</taxon>
        <taxon>rosids</taxon>
        <taxon>fabids</taxon>
        <taxon>Fabales</taxon>
        <taxon>Fabaceae</taxon>
        <taxon>Papilionoideae</taxon>
        <taxon>50 kb inversion clade</taxon>
        <taxon>NPAAA clade</taxon>
        <taxon>indigoferoid/millettioid clade</taxon>
        <taxon>Phaseoleae</taxon>
        <taxon>Mucuna</taxon>
    </lineage>
</organism>
<name>A0A371E7X6_MUCPR</name>
<dbReference type="Proteomes" id="UP000257109">
    <property type="component" value="Unassembled WGS sequence"/>
</dbReference>
<feature type="non-terminal residue" evidence="1">
    <location>
        <position position="1"/>
    </location>
</feature>
<dbReference type="OrthoDB" id="1434209at2759"/>
<comment type="caution">
    <text evidence="1">The sequence shown here is derived from an EMBL/GenBank/DDBJ whole genome shotgun (WGS) entry which is preliminary data.</text>
</comment>
<keyword evidence="2" id="KW-1185">Reference proteome</keyword>
<evidence type="ECO:0000313" key="1">
    <source>
        <dbReference type="EMBL" id="RDX62131.1"/>
    </source>
</evidence>
<gene>
    <name evidence="1" type="ORF">CR513_59568</name>
</gene>
<dbReference type="EMBL" id="QJKJ01015662">
    <property type="protein sequence ID" value="RDX62131.1"/>
    <property type="molecule type" value="Genomic_DNA"/>
</dbReference>
<evidence type="ECO:0000313" key="2">
    <source>
        <dbReference type="Proteomes" id="UP000257109"/>
    </source>
</evidence>
<protein>
    <submittedName>
        <fullName evidence="1">Uncharacterized protein</fullName>
    </submittedName>
</protein>
<reference evidence="1" key="1">
    <citation type="submission" date="2018-05" db="EMBL/GenBank/DDBJ databases">
        <title>Draft genome of Mucuna pruriens seed.</title>
        <authorList>
            <person name="Nnadi N.E."/>
            <person name="Vos R."/>
            <person name="Hasami M.H."/>
            <person name="Devisetty U.K."/>
            <person name="Aguiy J.C."/>
        </authorList>
    </citation>
    <scope>NUCLEOTIDE SEQUENCE [LARGE SCALE GENOMIC DNA]</scope>
    <source>
        <strain evidence="1">JCA_2017</strain>
    </source>
</reference>
<proteinExistence type="predicted"/>